<feature type="compositionally biased region" description="Basic and acidic residues" evidence="3">
    <location>
        <begin position="76"/>
        <end position="96"/>
    </location>
</feature>
<dbReference type="InterPro" id="IPR001487">
    <property type="entry name" value="Bromodomain"/>
</dbReference>
<dbReference type="PRINTS" id="PR00503">
    <property type="entry name" value="BROMODOMAIN"/>
</dbReference>
<dbReference type="InterPro" id="IPR018359">
    <property type="entry name" value="Bromodomain_CS"/>
</dbReference>
<keyword evidence="6" id="KW-1185">Reference proteome</keyword>
<evidence type="ECO:0000259" key="4">
    <source>
        <dbReference type="PROSITE" id="PS50014"/>
    </source>
</evidence>
<dbReference type="OrthoDB" id="21449at2759"/>
<dbReference type="Gene3D" id="1.20.920.10">
    <property type="entry name" value="Bromodomain-like"/>
    <property type="match status" value="1"/>
</dbReference>
<dbReference type="Pfam" id="PF00439">
    <property type="entry name" value="Bromodomain"/>
    <property type="match status" value="1"/>
</dbReference>
<feature type="domain" description="Bromo" evidence="4">
    <location>
        <begin position="110"/>
        <end position="180"/>
    </location>
</feature>
<dbReference type="PANTHER" id="PTHR22881">
    <property type="entry name" value="BROMODOMAIN CONTAINING PROTEIN"/>
    <property type="match status" value="1"/>
</dbReference>
<dbReference type="PANTHER" id="PTHR22881:SF26">
    <property type="entry name" value="BROMODOMAIN CONTAINING PROTEIN, EXPRESSED"/>
    <property type="match status" value="1"/>
</dbReference>
<dbReference type="EMBL" id="BSYR01000035">
    <property type="protein sequence ID" value="GMJ01601.1"/>
    <property type="molecule type" value="Genomic_DNA"/>
</dbReference>
<dbReference type="SMART" id="SM00297">
    <property type="entry name" value="BROMO"/>
    <property type="match status" value="1"/>
</dbReference>
<dbReference type="Proteomes" id="UP001165190">
    <property type="component" value="Unassembled WGS sequence"/>
</dbReference>
<evidence type="ECO:0000256" key="3">
    <source>
        <dbReference type="SAM" id="MobiDB-lite"/>
    </source>
</evidence>
<gene>
    <name evidence="5" type="ORF">HRI_003829300</name>
</gene>
<evidence type="ECO:0000256" key="1">
    <source>
        <dbReference type="ARBA" id="ARBA00023117"/>
    </source>
</evidence>
<name>A0A9W7ML77_HIBTR</name>
<proteinExistence type="predicted"/>
<feature type="region of interest" description="Disordered" evidence="3">
    <location>
        <begin position="215"/>
        <end position="250"/>
    </location>
</feature>
<dbReference type="InterPro" id="IPR036427">
    <property type="entry name" value="Bromodomain-like_sf"/>
</dbReference>
<dbReference type="SUPFAM" id="SSF47370">
    <property type="entry name" value="Bromodomain"/>
    <property type="match status" value="1"/>
</dbReference>
<feature type="compositionally biased region" description="Polar residues" evidence="3">
    <location>
        <begin position="226"/>
        <end position="237"/>
    </location>
</feature>
<feature type="region of interest" description="Disordered" evidence="3">
    <location>
        <begin position="29"/>
        <end position="96"/>
    </location>
</feature>
<feature type="compositionally biased region" description="Polar residues" evidence="3">
    <location>
        <begin position="52"/>
        <end position="61"/>
    </location>
</feature>
<accession>A0A9W7ML77</accession>
<evidence type="ECO:0000313" key="6">
    <source>
        <dbReference type="Proteomes" id="UP001165190"/>
    </source>
</evidence>
<reference evidence="5" key="1">
    <citation type="submission" date="2023-05" db="EMBL/GenBank/DDBJ databases">
        <title>Genome and transcriptome analyses reveal genes involved in the formation of fine ridges on petal epidermal cells in Hibiscus trionum.</title>
        <authorList>
            <person name="Koshimizu S."/>
            <person name="Masuda S."/>
            <person name="Ishii T."/>
            <person name="Shirasu K."/>
            <person name="Hoshino A."/>
            <person name="Arita M."/>
        </authorList>
    </citation>
    <scope>NUCLEOTIDE SEQUENCE</scope>
    <source>
        <strain evidence="5">Hamamatsu line</strain>
    </source>
</reference>
<dbReference type="InterPro" id="IPR051831">
    <property type="entry name" value="Bromodomain_contain_prot"/>
</dbReference>
<keyword evidence="1 2" id="KW-0103">Bromodomain</keyword>
<dbReference type="CDD" id="cd04369">
    <property type="entry name" value="Bromodomain"/>
    <property type="match status" value="1"/>
</dbReference>
<dbReference type="PROSITE" id="PS00633">
    <property type="entry name" value="BROMODOMAIN_1"/>
    <property type="match status" value="1"/>
</dbReference>
<dbReference type="AlphaFoldDB" id="A0A9W7ML77"/>
<dbReference type="PROSITE" id="PS50014">
    <property type="entry name" value="BROMODOMAIN_2"/>
    <property type="match status" value="1"/>
</dbReference>
<evidence type="ECO:0000256" key="2">
    <source>
        <dbReference type="PROSITE-ProRule" id="PRU00035"/>
    </source>
</evidence>
<feature type="compositionally biased region" description="Basic residues" evidence="3">
    <location>
        <begin position="33"/>
        <end position="42"/>
    </location>
</feature>
<sequence>MSKWKEGQRRSPRLSVVLDACKPQAMALQQKITRAKARKTRKPTPVPAPFSYQANDVQRSNQHGHEDPPISSDQPSSRDDNTPKLHDDKAASPEWMPEKRILEHILDILQRRDSHEIFAEPVDPEEVEDYYEIIKEPMDFGTMRAKLHEGMYTSLQQFEHDVYLIPQNAMHFNSPTTVYFRQARAIHELATKVFSCLKTEPEKFEFEFPDTKRRSSRRLMCEGRGPSTNLRPNQSSPNHRKSVTGGSGEVDRRCTYTPWTCENASTHSEPLIPVNLNGQDMCYRESLMLFVKDLGPTAQMVANRKLMDASHKPTLITQSLKLFQTQLQAEKEKSNPQAQAQAELDLDLRWRKGFIFDLPFLKKRLQQINPLGNK</sequence>
<protein>
    <recommendedName>
        <fullName evidence="4">Bromo domain-containing protein</fullName>
    </recommendedName>
</protein>
<organism evidence="5 6">
    <name type="scientific">Hibiscus trionum</name>
    <name type="common">Flower of an hour</name>
    <dbReference type="NCBI Taxonomy" id="183268"/>
    <lineage>
        <taxon>Eukaryota</taxon>
        <taxon>Viridiplantae</taxon>
        <taxon>Streptophyta</taxon>
        <taxon>Embryophyta</taxon>
        <taxon>Tracheophyta</taxon>
        <taxon>Spermatophyta</taxon>
        <taxon>Magnoliopsida</taxon>
        <taxon>eudicotyledons</taxon>
        <taxon>Gunneridae</taxon>
        <taxon>Pentapetalae</taxon>
        <taxon>rosids</taxon>
        <taxon>malvids</taxon>
        <taxon>Malvales</taxon>
        <taxon>Malvaceae</taxon>
        <taxon>Malvoideae</taxon>
        <taxon>Hibiscus</taxon>
    </lineage>
</organism>
<evidence type="ECO:0000313" key="5">
    <source>
        <dbReference type="EMBL" id="GMJ01601.1"/>
    </source>
</evidence>
<comment type="caution">
    <text evidence="5">The sequence shown here is derived from an EMBL/GenBank/DDBJ whole genome shotgun (WGS) entry which is preliminary data.</text>
</comment>